<sequence length="521" mass="59203">MVSSQFALFFILVLCTWLRKYVNLVVGVLVSRVVEAILLLAYPIKHIENNTALPSLPYSFPNGQGNVEKFLQGRTNSAKWAREYGSLYRLWSGTTSEVVLTKSAHIEAVFRDSHKHEKAQANDSGQLMYHLLGSCLGLINGTPWENVKKAVELPFLHRSATVYVSEIQDFTKAYMCQLRSQSIQDQGTLHPVRQLKLLPFLFVARVVYGELSESAQKELLDLVPHRENLFKTVISGGITRFEFTQYLPLPAVRALRKFKARWAEWNDHVHGQAVQSQIAGEASSATPIIAMYESVARGAITREQLLQTLDEMLFANLDVTMGGLSWPLVFLATHPAIQKKLRSEMGAHADPDSRKKYLLSSMKSTPTLLGACILESSRLRPLAAFSVPQSCPTPRVLDGFEIPTGTKFVVDSYALNIRDPFWGKDRERFRPQRWLEKLHSGRDLRYQYWRFGFGPRTCLGKYVAELILRSVIVEVLENWTISTSAGAEKQEMDWPWDDETWIHHPDMILRCEPVKNDSAQH</sequence>
<dbReference type="InterPro" id="IPR001128">
    <property type="entry name" value="Cyt_P450"/>
</dbReference>
<keyword evidence="4 8" id="KW-0479">Metal-binding</keyword>
<dbReference type="InterPro" id="IPR050479">
    <property type="entry name" value="CYP11_CYP27_families"/>
</dbReference>
<evidence type="ECO:0000313" key="10">
    <source>
        <dbReference type="EMBL" id="KAF1949857.1"/>
    </source>
</evidence>
<organism evidence="10 11">
    <name type="scientific">Byssothecium circinans</name>
    <dbReference type="NCBI Taxonomy" id="147558"/>
    <lineage>
        <taxon>Eukaryota</taxon>
        <taxon>Fungi</taxon>
        <taxon>Dikarya</taxon>
        <taxon>Ascomycota</taxon>
        <taxon>Pezizomycotina</taxon>
        <taxon>Dothideomycetes</taxon>
        <taxon>Pleosporomycetidae</taxon>
        <taxon>Pleosporales</taxon>
        <taxon>Massarineae</taxon>
        <taxon>Massarinaceae</taxon>
        <taxon>Byssothecium</taxon>
    </lineage>
</organism>
<keyword evidence="5 9" id="KW-0560">Oxidoreductase</keyword>
<evidence type="ECO:0000256" key="5">
    <source>
        <dbReference type="ARBA" id="ARBA00023002"/>
    </source>
</evidence>
<dbReference type="AlphaFoldDB" id="A0A6A5TLM6"/>
<dbReference type="EMBL" id="ML977031">
    <property type="protein sequence ID" value="KAF1949857.1"/>
    <property type="molecule type" value="Genomic_DNA"/>
</dbReference>
<dbReference type="OrthoDB" id="2789670at2759"/>
<dbReference type="Pfam" id="PF00067">
    <property type="entry name" value="p450"/>
    <property type="match status" value="1"/>
</dbReference>
<accession>A0A6A5TLM6</accession>
<dbReference type="PANTHER" id="PTHR24279">
    <property type="entry name" value="CYTOCHROME P450"/>
    <property type="match status" value="1"/>
</dbReference>
<dbReference type="PROSITE" id="PS00086">
    <property type="entry name" value="CYTOCHROME_P450"/>
    <property type="match status" value="1"/>
</dbReference>
<dbReference type="PANTHER" id="PTHR24279:SF120">
    <property type="entry name" value="CYTOCHROME P450"/>
    <property type="match status" value="1"/>
</dbReference>
<evidence type="ECO:0000256" key="4">
    <source>
        <dbReference type="ARBA" id="ARBA00022723"/>
    </source>
</evidence>
<protein>
    <submittedName>
        <fullName evidence="10">Cytochrome p450 monooxygenase GliC</fullName>
    </submittedName>
</protein>
<gene>
    <name evidence="10" type="ORF">CC80DRAFT_483724</name>
</gene>
<proteinExistence type="inferred from homology"/>
<evidence type="ECO:0000256" key="6">
    <source>
        <dbReference type="ARBA" id="ARBA00023004"/>
    </source>
</evidence>
<dbReference type="PRINTS" id="PR00385">
    <property type="entry name" value="P450"/>
</dbReference>
<evidence type="ECO:0000256" key="1">
    <source>
        <dbReference type="ARBA" id="ARBA00001971"/>
    </source>
</evidence>
<keyword evidence="11" id="KW-1185">Reference proteome</keyword>
<comment type="similarity">
    <text evidence="2 9">Belongs to the cytochrome P450 family.</text>
</comment>
<keyword evidence="7 9" id="KW-0503">Monooxygenase</keyword>
<dbReference type="SUPFAM" id="SSF48264">
    <property type="entry name" value="Cytochrome P450"/>
    <property type="match status" value="1"/>
</dbReference>
<dbReference type="GO" id="GO:0020037">
    <property type="term" value="F:heme binding"/>
    <property type="evidence" value="ECO:0007669"/>
    <property type="project" value="InterPro"/>
</dbReference>
<comment type="cofactor">
    <cofactor evidence="1 8">
        <name>heme</name>
        <dbReference type="ChEBI" id="CHEBI:30413"/>
    </cofactor>
</comment>
<dbReference type="Gene3D" id="1.10.630.10">
    <property type="entry name" value="Cytochrome P450"/>
    <property type="match status" value="1"/>
</dbReference>
<evidence type="ECO:0000256" key="3">
    <source>
        <dbReference type="ARBA" id="ARBA00022617"/>
    </source>
</evidence>
<feature type="binding site" description="axial binding residue" evidence="8">
    <location>
        <position position="458"/>
    </location>
    <ligand>
        <name>heme</name>
        <dbReference type="ChEBI" id="CHEBI:30413"/>
    </ligand>
    <ligandPart>
        <name>Fe</name>
        <dbReference type="ChEBI" id="CHEBI:18248"/>
    </ligandPart>
</feature>
<evidence type="ECO:0000256" key="2">
    <source>
        <dbReference type="ARBA" id="ARBA00010617"/>
    </source>
</evidence>
<dbReference type="PRINTS" id="PR00463">
    <property type="entry name" value="EP450I"/>
</dbReference>
<dbReference type="CDD" id="cd20615">
    <property type="entry name" value="CYP_GliC-like"/>
    <property type="match status" value="1"/>
</dbReference>
<name>A0A6A5TLM6_9PLEO</name>
<dbReference type="GO" id="GO:0005506">
    <property type="term" value="F:iron ion binding"/>
    <property type="evidence" value="ECO:0007669"/>
    <property type="project" value="InterPro"/>
</dbReference>
<dbReference type="InterPro" id="IPR002401">
    <property type="entry name" value="Cyt_P450_E_grp-I"/>
</dbReference>
<dbReference type="Proteomes" id="UP000800035">
    <property type="component" value="Unassembled WGS sequence"/>
</dbReference>
<evidence type="ECO:0000313" key="11">
    <source>
        <dbReference type="Proteomes" id="UP000800035"/>
    </source>
</evidence>
<evidence type="ECO:0000256" key="7">
    <source>
        <dbReference type="ARBA" id="ARBA00023033"/>
    </source>
</evidence>
<evidence type="ECO:0000256" key="8">
    <source>
        <dbReference type="PIRSR" id="PIRSR602401-1"/>
    </source>
</evidence>
<evidence type="ECO:0000256" key="9">
    <source>
        <dbReference type="RuleBase" id="RU000461"/>
    </source>
</evidence>
<keyword evidence="6 8" id="KW-0408">Iron</keyword>
<dbReference type="InterPro" id="IPR036396">
    <property type="entry name" value="Cyt_P450_sf"/>
</dbReference>
<reference evidence="10" key="1">
    <citation type="journal article" date="2020" name="Stud. Mycol.">
        <title>101 Dothideomycetes genomes: a test case for predicting lifestyles and emergence of pathogens.</title>
        <authorList>
            <person name="Haridas S."/>
            <person name="Albert R."/>
            <person name="Binder M."/>
            <person name="Bloem J."/>
            <person name="Labutti K."/>
            <person name="Salamov A."/>
            <person name="Andreopoulos B."/>
            <person name="Baker S."/>
            <person name="Barry K."/>
            <person name="Bills G."/>
            <person name="Bluhm B."/>
            <person name="Cannon C."/>
            <person name="Castanera R."/>
            <person name="Culley D."/>
            <person name="Daum C."/>
            <person name="Ezra D."/>
            <person name="Gonzalez J."/>
            <person name="Henrissat B."/>
            <person name="Kuo A."/>
            <person name="Liang C."/>
            <person name="Lipzen A."/>
            <person name="Lutzoni F."/>
            <person name="Magnuson J."/>
            <person name="Mondo S."/>
            <person name="Nolan M."/>
            <person name="Ohm R."/>
            <person name="Pangilinan J."/>
            <person name="Park H.-J."/>
            <person name="Ramirez L."/>
            <person name="Alfaro M."/>
            <person name="Sun H."/>
            <person name="Tritt A."/>
            <person name="Yoshinaga Y."/>
            <person name="Zwiers L.-H."/>
            <person name="Turgeon B."/>
            <person name="Goodwin S."/>
            <person name="Spatafora J."/>
            <person name="Crous P."/>
            <person name="Grigoriev I."/>
        </authorList>
    </citation>
    <scope>NUCLEOTIDE SEQUENCE</scope>
    <source>
        <strain evidence="10">CBS 675.92</strain>
    </source>
</reference>
<dbReference type="GO" id="GO:0004497">
    <property type="term" value="F:monooxygenase activity"/>
    <property type="evidence" value="ECO:0007669"/>
    <property type="project" value="UniProtKB-KW"/>
</dbReference>
<keyword evidence="3 8" id="KW-0349">Heme</keyword>
<dbReference type="GO" id="GO:0016705">
    <property type="term" value="F:oxidoreductase activity, acting on paired donors, with incorporation or reduction of molecular oxygen"/>
    <property type="evidence" value="ECO:0007669"/>
    <property type="project" value="InterPro"/>
</dbReference>
<dbReference type="InterPro" id="IPR017972">
    <property type="entry name" value="Cyt_P450_CS"/>
</dbReference>